<sequence>MSRIYIYGVDLNDDELQTLPWIGLLIGFRKAGDHEEGKRKLSEAVKCTKEQCERTAAAHLAEVERKHKEEITELKARLKDLTSNFQRQKDEKEEYQNLFTELREDYKRFQNYTQGFCSDYLMN</sequence>
<dbReference type="Proteomes" id="UP001152795">
    <property type="component" value="Unassembled WGS sequence"/>
</dbReference>
<proteinExistence type="predicted"/>
<name>A0A6S7HN09_PARCT</name>
<evidence type="ECO:0000313" key="1">
    <source>
        <dbReference type="EMBL" id="CAB4006306.1"/>
    </source>
</evidence>
<protein>
    <submittedName>
        <fullName evidence="1">Uncharacterized protein</fullName>
    </submittedName>
</protein>
<reference evidence="1" key="1">
    <citation type="submission" date="2020-04" db="EMBL/GenBank/DDBJ databases">
        <authorList>
            <person name="Alioto T."/>
            <person name="Alioto T."/>
            <person name="Gomez Garrido J."/>
        </authorList>
    </citation>
    <scope>NUCLEOTIDE SEQUENCE</scope>
    <source>
        <strain evidence="1">A484AB</strain>
    </source>
</reference>
<keyword evidence="2" id="KW-1185">Reference proteome</keyword>
<organism evidence="1 2">
    <name type="scientific">Paramuricea clavata</name>
    <name type="common">Red gorgonian</name>
    <name type="synonym">Violescent sea-whip</name>
    <dbReference type="NCBI Taxonomy" id="317549"/>
    <lineage>
        <taxon>Eukaryota</taxon>
        <taxon>Metazoa</taxon>
        <taxon>Cnidaria</taxon>
        <taxon>Anthozoa</taxon>
        <taxon>Octocorallia</taxon>
        <taxon>Malacalcyonacea</taxon>
        <taxon>Plexauridae</taxon>
        <taxon>Paramuricea</taxon>
    </lineage>
</organism>
<dbReference type="AlphaFoldDB" id="A0A6S7HN09"/>
<dbReference type="EMBL" id="CACRXK020005472">
    <property type="protein sequence ID" value="CAB4006306.1"/>
    <property type="molecule type" value="Genomic_DNA"/>
</dbReference>
<accession>A0A6S7HN09</accession>
<dbReference type="OrthoDB" id="5982311at2759"/>
<comment type="caution">
    <text evidence="1">The sequence shown here is derived from an EMBL/GenBank/DDBJ whole genome shotgun (WGS) entry which is preliminary data.</text>
</comment>
<evidence type="ECO:0000313" key="2">
    <source>
        <dbReference type="Proteomes" id="UP001152795"/>
    </source>
</evidence>
<gene>
    <name evidence="1" type="ORF">PACLA_8A071254</name>
</gene>